<gene>
    <name evidence="1" type="ORF">ZEAMMB73_Zm00001d015193</name>
</gene>
<reference evidence="1" key="1">
    <citation type="submission" date="2015-12" db="EMBL/GenBank/DDBJ databases">
        <title>Update maize B73 reference genome by single molecule sequencing technologies.</title>
        <authorList>
            <consortium name="Maize Genome Sequencing Project"/>
            <person name="Ware D."/>
        </authorList>
    </citation>
    <scope>NUCLEOTIDE SEQUENCE</scope>
    <source>
        <tissue evidence="1">Seedling</tissue>
    </source>
</reference>
<accession>A0A1D6GZU2</accession>
<organism evidence="1">
    <name type="scientific">Zea mays</name>
    <name type="common">Maize</name>
    <dbReference type="NCBI Taxonomy" id="4577"/>
    <lineage>
        <taxon>Eukaryota</taxon>
        <taxon>Viridiplantae</taxon>
        <taxon>Streptophyta</taxon>
        <taxon>Embryophyta</taxon>
        <taxon>Tracheophyta</taxon>
        <taxon>Spermatophyta</taxon>
        <taxon>Magnoliopsida</taxon>
        <taxon>Liliopsida</taxon>
        <taxon>Poales</taxon>
        <taxon>Poaceae</taxon>
        <taxon>PACMAD clade</taxon>
        <taxon>Panicoideae</taxon>
        <taxon>Andropogonodae</taxon>
        <taxon>Andropogoneae</taxon>
        <taxon>Tripsacinae</taxon>
        <taxon>Zea</taxon>
    </lineage>
</organism>
<name>A0A1D6GZU2_MAIZE</name>
<dbReference type="EMBL" id="CM000781">
    <property type="protein sequence ID" value="AQK68250.1"/>
    <property type="molecule type" value="Genomic_DNA"/>
</dbReference>
<dbReference type="PANTHER" id="PTHR46445:SF3">
    <property type="entry name" value="RNA POLYMERASE II DEGRADATION FACTOR-LIKE PROTEIN (DUF1296)-RELATED"/>
    <property type="match status" value="1"/>
</dbReference>
<dbReference type="PANTHER" id="PTHR46445">
    <property type="entry name" value="RNA POLYMERASE II DEGRADATION FACTOR-LIKE PROTEIN (DUF1296)"/>
    <property type="match status" value="1"/>
</dbReference>
<dbReference type="STRING" id="4577.A0A1D6GZU2"/>
<dbReference type="AlphaFoldDB" id="A0A1D6GZU2"/>
<sequence>MHSSSTDNMTSRPPFSGSCTTSVNSNQMQTIASSSANKHMVTDGLAVSLQSSSGFQHGGWSRTPGQLSMADIVKMGLPQGKASSKHVVTADRVNSHENSHLELDENSTFALRSTPASKRHFEPSDSIPEYNDGILNNSSSYQPHNYSYTEQEVKDPSADVSATTENFHSLSLHNDELAAKKTAEDNPAVIIPDHLQVTNIECVSLSFGSFGFGAFSGLLPHKDH</sequence>
<evidence type="ECO:0000313" key="1">
    <source>
        <dbReference type="EMBL" id="AQK68250.1"/>
    </source>
</evidence>
<protein>
    <submittedName>
        <fullName evidence="1">GBF-interacting protein 1</fullName>
    </submittedName>
</protein>
<proteinExistence type="predicted"/>
<dbReference type="InParanoid" id="A0A1D6GZU2"/>